<accession>A0A2A5S2K0</accession>
<keyword evidence="3 6" id="KW-0812">Transmembrane</keyword>
<dbReference type="GO" id="GO:0005886">
    <property type="term" value="C:plasma membrane"/>
    <property type="evidence" value="ECO:0007669"/>
    <property type="project" value="UniProtKB-SubCell"/>
</dbReference>
<gene>
    <name evidence="7" type="ORF">RU87_GL000935</name>
</gene>
<dbReference type="AlphaFoldDB" id="A0A2A5S2K0"/>
<evidence type="ECO:0000256" key="6">
    <source>
        <dbReference type="SAM" id="Phobius"/>
    </source>
</evidence>
<protein>
    <submittedName>
        <fullName evidence="7">Amino acid permease</fullName>
    </submittedName>
</protein>
<dbReference type="GO" id="GO:0022857">
    <property type="term" value="F:transmembrane transporter activity"/>
    <property type="evidence" value="ECO:0007669"/>
    <property type="project" value="InterPro"/>
</dbReference>
<proteinExistence type="predicted"/>
<reference evidence="7 8" key="1">
    <citation type="submission" date="2014-12" db="EMBL/GenBank/DDBJ databases">
        <title>Draft genome sequences of 10 type strains of Lactococcus.</title>
        <authorList>
            <person name="Sun Z."/>
            <person name="Zhong Z."/>
            <person name="Liu W."/>
            <person name="Zhang W."/>
            <person name="Zhang H."/>
        </authorList>
    </citation>
    <scope>NUCLEOTIDE SEQUENCE [LARGE SCALE GENOMIC DNA]</scope>
    <source>
        <strain evidence="7 8">DSM 20686</strain>
    </source>
</reference>
<comment type="subcellular location">
    <subcellularLocation>
        <location evidence="1">Cell membrane</location>
        <topology evidence="1">Multi-pass membrane protein</topology>
    </subcellularLocation>
</comment>
<comment type="caution">
    <text evidence="7">The sequence shown here is derived from an EMBL/GenBank/DDBJ whole genome shotgun (WGS) entry which is preliminary data.</text>
</comment>
<feature type="transmembrane region" description="Helical" evidence="6">
    <location>
        <begin position="353"/>
        <end position="377"/>
    </location>
</feature>
<keyword evidence="5 6" id="KW-0472">Membrane</keyword>
<keyword evidence="8" id="KW-1185">Reference proteome</keyword>
<feature type="transmembrane region" description="Helical" evidence="6">
    <location>
        <begin position="152"/>
        <end position="172"/>
    </location>
</feature>
<sequence length="465" mass="50559">MTKKIGFWSIVLLTINSIIGSGIFLSPGAVVAKAGSKTPLIYFCAAIFASVLAVTFASASKYVSKSGAAYVYAKAAFGSKIGFYIGLTRYFATCISWGVLATGVVKILLTLFGFDSGNFMDVSIGFVLFMLVMLVINLLGPKVFKIINNTATIAKLSVLIFLILIGIFIVISTKTNHFADINNLKNASGAPLIPKMTSSIFVMSTIAAFYAFAGFETVASGAGDMEKPEKNLPRAIPLAILIIAIIYILIVTVSMMIDPKSLILSKQVIALVAVFSQPLIKNLILYGALISMFGINVAYSFNTPRALEAISIEKQLSPWFKKRTKQDFPLRAFIITAVIAILIPMAFNYTMTSIMVISSISRFIQFLIVPLAVMMFFYNKNKEKVLDNVQKNIVTDVIIPCIGLVLTAVLLAKFDWLGMFTLINVHGGRSLNLFAILAMAIGYIIMPAVVMTLELSKQAKQSANE</sequence>
<organism evidence="7 8">
    <name type="scientific">Pseudolactococcus plantarum</name>
    <dbReference type="NCBI Taxonomy" id="1365"/>
    <lineage>
        <taxon>Bacteria</taxon>
        <taxon>Bacillati</taxon>
        <taxon>Bacillota</taxon>
        <taxon>Bacilli</taxon>
        <taxon>Lactobacillales</taxon>
        <taxon>Streptococcaceae</taxon>
        <taxon>Pseudolactococcus</taxon>
    </lineage>
</organism>
<keyword evidence="2" id="KW-1003">Cell membrane</keyword>
<evidence type="ECO:0000256" key="5">
    <source>
        <dbReference type="ARBA" id="ARBA00023136"/>
    </source>
</evidence>
<feature type="transmembrane region" description="Helical" evidence="6">
    <location>
        <begin position="40"/>
        <end position="59"/>
    </location>
</feature>
<dbReference type="InterPro" id="IPR050367">
    <property type="entry name" value="APC_superfamily"/>
</dbReference>
<dbReference type="PANTHER" id="PTHR42770">
    <property type="entry name" value="AMINO ACID TRANSPORTER-RELATED"/>
    <property type="match status" value="1"/>
</dbReference>
<dbReference type="Proteomes" id="UP000242246">
    <property type="component" value="Unassembled WGS sequence"/>
</dbReference>
<name>A0A2A5S2K0_9LACT</name>
<feature type="transmembrane region" description="Helical" evidence="6">
    <location>
        <begin position="434"/>
        <end position="453"/>
    </location>
</feature>
<feature type="transmembrane region" description="Helical" evidence="6">
    <location>
        <begin position="192"/>
        <end position="215"/>
    </location>
</feature>
<dbReference type="RefSeq" id="WP_068160262.1">
    <property type="nucleotide sequence ID" value="NZ_JXJX01000003.1"/>
</dbReference>
<evidence type="ECO:0000256" key="4">
    <source>
        <dbReference type="ARBA" id="ARBA00022989"/>
    </source>
</evidence>
<dbReference type="InterPro" id="IPR002293">
    <property type="entry name" value="AA/rel_permease1"/>
</dbReference>
<feature type="transmembrane region" description="Helical" evidence="6">
    <location>
        <begin position="7"/>
        <end position="28"/>
    </location>
</feature>
<feature type="transmembrane region" description="Helical" evidence="6">
    <location>
        <begin position="90"/>
        <end position="114"/>
    </location>
</feature>
<dbReference type="PIRSF" id="PIRSF006060">
    <property type="entry name" value="AA_transporter"/>
    <property type="match status" value="1"/>
</dbReference>
<feature type="transmembrane region" description="Helical" evidence="6">
    <location>
        <begin position="120"/>
        <end position="140"/>
    </location>
</feature>
<dbReference type="EMBL" id="JXJX01000003">
    <property type="protein sequence ID" value="PCS07716.1"/>
    <property type="molecule type" value="Genomic_DNA"/>
</dbReference>
<dbReference type="STRING" id="1348632.GCA_001591745_00268"/>
<evidence type="ECO:0000256" key="1">
    <source>
        <dbReference type="ARBA" id="ARBA00004651"/>
    </source>
</evidence>
<feature type="transmembrane region" description="Helical" evidence="6">
    <location>
        <begin position="397"/>
        <end position="414"/>
    </location>
</feature>
<evidence type="ECO:0000313" key="8">
    <source>
        <dbReference type="Proteomes" id="UP000242246"/>
    </source>
</evidence>
<dbReference type="Gene3D" id="1.20.1740.10">
    <property type="entry name" value="Amino acid/polyamine transporter I"/>
    <property type="match status" value="1"/>
</dbReference>
<evidence type="ECO:0000256" key="2">
    <source>
        <dbReference type="ARBA" id="ARBA00022475"/>
    </source>
</evidence>
<feature type="transmembrane region" description="Helical" evidence="6">
    <location>
        <begin position="236"/>
        <end position="257"/>
    </location>
</feature>
<dbReference type="PANTHER" id="PTHR42770:SF18">
    <property type="entry name" value="ARGININE_AGMATINE ANTIPORTER"/>
    <property type="match status" value="1"/>
</dbReference>
<keyword evidence="4 6" id="KW-1133">Transmembrane helix</keyword>
<feature type="transmembrane region" description="Helical" evidence="6">
    <location>
        <begin position="328"/>
        <end position="347"/>
    </location>
</feature>
<dbReference type="Pfam" id="PF13520">
    <property type="entry name" value="AA_permease_2"/>
    <property type="match status" value="1"/>
</dbReference>
<dbReference type="OrthoDB" id="9762947at2"/>
<evidence type="ECO:0000256" key="3">
    <source>
        <dbReference type="ARBA" id="ARBA00022692"/>
    </source>
</evidence>
<evidence type="ECO:0000313" key="7">
    <source>
        <dbReference type="EMBL" id="PCS07716.1"/>
    </source>
</evidence>